<proteinExistence type="inferred from homology"/>
<evidence type="ECO:0000256" key="4">
    <source>
        <dbReference type="RuleBase" id="RU362027"/>
    </source>
</evidence>
<keyword evidence="4" id="KW-1133">Transmembrane helix</keyword>
<comment type="pathway">
    <text evidence="1 4">Glycan metabolism; pectin biosynthesis.</text>
</comment>
<dbReference type="GO" id="GO:0071555">
    <property type="term" value="P:cell wall organization"/>
    <property type="evidence" value="ECO:0007669"/>
    <property type="project" value="UniProtKB-KW"/>
</dbReference>
<keyword evidence="4" id="KW-0961">Cell wall biogenesis/degradation</keyword>
<dbReference type="SUPFAM" id="SSF53448">
    <property type="entry name" value="Nucleotide-diphospho-sugar transferases"/>
    <property type="match status" value="1"/>
</dbReference>
<feature type="coiled-coil region" evidence="5">
    <location>
        <begin position="212"/>
        <end position="239"/>
    </location>
</feature>
<dbReference type="PANTHER" id="PTHR32116">
    <property type="entry name" value="GALACTURONOSYLTRANSFERASE 4-RELATED"/>
    <property type="match status" value="1"/>
</dbReference>
<accession>A0A921QAX6</accession>
<dbReference type="Proteomes" id="UP000807115">
    <property type="component" value="Chromosome 9"/>
</dbReference>
<dbReference type="Gene3D" id="3.90.550.10">
    <property type="entry name" value="Spore Coat Polysaccharide Biosynthesis Protein SpsA, Chain A"/>
    <property type="match status" value="1"/>
</dbReference>
<keyword evidence="4" id="KW-0472">Membrane</keyword>
<organism evidence="6 7">
    <name type="scientific">Sorghum bicolor</name>
    <name type="common">Sorghum</name>
    <name type="synonym">Sorghum vulgare</name>
    <dbReference type="NCBI Taxonomy" id="4558"/>
    <lineage>
        <taxon>Eukaryota</taxon>
        <taxon>Viridiplantae</taxon>
        <taxon>Streptophyta</taxon>
        <taxon>Embryophyta</taxon>
        <taxon>Tracheophyta</taxon>
        <taxon>Spermatophyta</taxon>
        <taxon>Magnoliopsida</taxon>
        <taxon>Liliopsida</taxon>
        <taxon>Poales</taxon>
        <taxon>Poaceae</taxon>
        <taxon>PACMAD clade</taxon>
        <taxon>Panicoideae</taxon>
        <taxon>Andropogonodae</taxon>
        <taxon>Andropogoneae</taxon>
        <taxon>Sorghinae</taxon>
        <taxon>Sorghum</taxon>
    </lineage>
</organism>
<sequence length="638" mass="72049">MKGLGPAAATAAPAGKRRWRCVAATGAALALLFFSVVVPLAVLLGLHTRFPSMYLVDESAVSVYDGSEGGTWPQVPSEENDSSQVNNTVKEFVPPTSKVVTDTNGSPSDKVIGSQPELGKFNEDISIHLAPPIQQATTLECSMLPNITNIDLKDNFEQGLPGDENGAFCQVQFGSYCRWSVEHKEVMKDSTVKRLKDQLFVARAYYPSILKLDGMEKLSREMKQNIQELEHMLSEAISDDDLPKFHGVNLAKMDQIIAAAKSCAVECTNVEKKLKQLLEMTEDEALFHARQSAYLYRLGVQTLPKSLHCLSMRLTVDYFKSSADIGHSGAEKLENPAFRHYIIFSTNLLASAMTVNSTVINSEESVNMVFHLVTDPQNFYAFKNWFIRNAYKGATVNVLNFEHFQLKNLVNGKVEQLSISEEFRITSHSNAPTLNTLRRTEYISMFGHSLFVLPEFFSSLKRVIVLEDDTIVQRDLSLLWNLDLKGKVIGAVQFCRVRFDQLRAYLHDFPYNSSSCIWMSGVTVIDLDKWREHDVTGIHQRIQKKMQHESEASWRAATLPAGLLVFQDLIHPIEGQWVQFGLGHDYGLTHGAIKKAAILHYNGNMKPWLELGIRRYRKYWKKYLPRDDPFMIDCNVNP</sequence>
<reference evidence="6" key="2">
    <citation type="submission" date="2020-10" db="EMBL/GenBank/DDBJ databases">
        <authorList>
            <person name="Cooper E.A."/>
            <person name="Brenton Z.W."/>
            <person name="Flinn B.S."/>
            <person name="Jenkins J."/>
            <person name="Shu S."/>
            <person name="Flowers D."/>
            <person name="Luo F."/>
            <person name="Wang Y."/>
            <person name="Xia P."/>
            <person name="Barry K."/>
            <person name="Daum C."/>
            <person name="Lipzen A."/>
            <person name="Yoshinaga Y."/>
            <person name="Schmutz J."/>
            <person name="Saski C."/>
            <person name="Vermerris W."/>
            <person name="Kresovich S."/>
        </authorList>
    </citation>
    <scope>NUCLEOTIDE SEQUENCE</scope>
</reference>
<keyword evidence="3 4" id="KW-0808">Transferase</keyword>
<comment type="similarity">
    <text evidence="2 4">Belongs to the glycosyltransferase 8 family.</text>
</comment>
<dbReference type="CDD" id="cd06429">
    <property type="entry name" value="GT8_like_1"/>
    <property type="match status" value="1"/>
</dbReference>
<dbReference type="AlphaFoldDB" id="A0A921QAX6"/>
<dbReference type="Pfam" id="PF25557">
    <property type="entry name" value="GAUT_1"/>
    <property type="match status" value="1"/>
</dbReference>
<dbReference type="EMBL" id="CM027688">
    <property type="protein sequence ID" value="KAG0518567.1"/>
    <property type="molecule type" value="Genomic_DNA"/>
</dbReference>
<dbReference type="InterPro" id="IPR029044">
    <property type="entry name" value="Nucleotide-diphossugar_trans"/>
</dbReference>
<keyword evidence="4" id="KW-0333">Golgi apparatus</keyword>
<dbReference type="EC" id="2.4.1.-" evidence="4"/>
<name>A0A921QAX6_SORBI</name>
<comment type="caution">
    <text evidence="6">The sequence shown here is derived from an EMBL/GenBank/DDBJ whole genome shotgun (WGS) entry which is preliminary data.</text>
</comment>
<evidence type="ECO:0000256" key="3">
    <source>
        <dbReference type="ARBA" id="ARBA00022676"/>
    </source>
</evidence>
<dbReference type="EMBL" id="CM027688">
    <property type="protein sequence ID" value="KAG0518568.1"/>
    <property type="molecule type" value="Genomic_DNA"/>
</dbReference>
<dbReference type="Pfam" id="PF01501">
    <property type="entry name" value="Glyco_transf_8"/>
    <property type="match status" value="1"/>
</dbReference>
<keyword evidence="3 4" id="KW-0328">Glycosyltransferase</keyword>
<evidence type="ECO:0000313" key="6">
    <source>
        <dbReference type="EMBL" id="KAG0518567.1"/>
    </source>
</evidence>
<protein>
    <recommendedName>
        <fullName evidence="4">Hexosyltransferase</fullName>
        <ecNumber evidence="4">2.4.1.-</ecNumber>
    </recommendedName>
</protein>
<comment type="subcellular location">
    <subcellularLocation>
        <location evidence="4">Golgi apparatus membrane</location>
        <topology evidence="4">Single-pass type II membrane protein</topology>
    </subcellularLocation>
</comment>
<gene>
    <name evidence="6" type="ORF">BDA96_09G186900</name>
</gene>
<evidence type="ECO:0000256" key="5">
    <source>
        <dbReference type="SAM" id="Coils"/>
    </source>
</evidence>
<dbReference type="GO" id="GO:0000139">
    <property type="term" value="C:Golgi membrane"/>
    <property type="evidence" value="ECO:0007669"/>
    <property type="project" value="UniProtKB-SubCell"/>
</dbReference>
<evidence type="ECO:0000256" key="2">
    <source>
        <dbReference type="ARBA" id="ARBA00006351"/>
    </source>
</evidence>
<evidence type="ECO:0000313" key="7">
    <source>
        <dbReference type="Proteomes" id="UP000807115"/>
    </source>
</evidence>
<dbReference type="InterPro" id="IPR002495">
    <property type="entry name" value="Glyco_trans_8"/>
</dbReference>
<keyword evidence="4" id="KW-0812">Transmembrane</keyword>
<keyword evidence="5" id="KW-0175">Coiled coil</keyword>
<dbReference type="GO" id="GO:0047262">
    <property type="term" value="F:polygalacturonate 4-alpha-galacturonosyltransferase activity"/>
    <property type="evidence" value="ECO:0007669"/>
    <property type="project" value="InterPro"/>
</dbReference>
<dbReference type="PANTHER" id="PTHR32116:SF68">
    <property type="entry name" value="HEXOSYLTRANSFERASE"/>
    <property type="match status" value="1"/>
</dbReference>
<evidence type="ECO:0000256" key="1">
    <source>
        <dbReference type="ARBA" id="ARBA00004877"/>
    </source>
</evidence>
<feature type="transmembrane region" description="Helical" evidence="4">
    <location>
        <begin position="21"/>
        <end position="46"/>
    </location>
</feature>
<reference evidence="6" key="1">
    <citation type="journal article" date="2019" name="BMC Genomics">
        <title>A new reference genome for Sorghum bicolor reveals high levels of sequence similarity between sweet and grain genotypes: implications for the genetics of sugar metabolism.</title>
        <authorList>
            <person name="Cooper E.A."/>
            <person name="Brenton Z.W."/>
            <person name="Flinn B.S."/>
            <person name="Jenkins J."/>
            <person name="Shu S."/>
            <person name="Flowers D."/>
            <person name="Luo F."/>
            <person name="Wang Y."/>
            <person name="Xia P."/>
            <person name="Barry K."/>
            <person name="Daum C."/>
            <person name="Lipzen A."/>
            <person name="Yoshinaga Y."/>
            <person name="Schmutz J."/>
            <person name="Saski C."/>
            <person name="Vermerris W."/>
            <person name="Kresovich S."/>
        </authorList>
    </citation>
    <scope>NUCLEOTIDE SEQUENCE</scope>
</reference>
<dbReference type="InterPro" id="IPR029993">
    <property type="entry name" value="GAUT"/>
</dbReference>